<dbReference type="AlphaFoldDB" id="A0A6V7XHM1"/>
<accession>A0A6V7XHM1</accession>
<gene>
    <name evidence="2" type="ORF">MENT_LOCUS52216</name>
</gene>
<reference evidence="2 3" key="1">
    <citation type="submission" date="2020-08" db="EMBL/GenBank/DDBJ databases">
        <authorList>
            <person name="Koutsovoulos G."/>
            <person name="Danchin GJ E."/>
        </authorList>
    </citation>
    <scope>NUCLEOTIDE SEQUENCE [LARGE SCALE GENOMIC DNA]</scope>
</reference>
<comment type="caution">
    <text evidence="2">The sequence shown here is derived from an EMBL/GenBank/DDBJ whole genome shotgun (WGS) entry which is preliminary data.</text>
</comment>
<feature type="signal peptide" evidence="1">
    <location>
        <begin position="1"/>
        <end position="20"/>
    </location>
</feature>
<organism evidence="2 3">
    <name type="scientific">Meloidogyne enterolobii</name>
    <name type="common">Root-knot nematode worm</name>
    <name type="synonym">Meloidogyne mayaguensis</name>
    <dbReference type="NCBI Taxonomy" id="390850"/>
    <lineage>
        <taxon>Eukaryota</taxon>
        <taxon>Metazoa</taxon>
        <taxon>Ecdysozoa</taxon>
        <taxon>Nematoda</taxon>
        <taxon>Chromadorea</taxon>
        <taxon>Rhabditida</taxon>
        <taxon>Tylenchina</taxon>
        <taxon>Tylenchomorpha</taxon>
        <taxon>Tylenchoidea</taxon>
        <taxon>Meloidogynidae</taxon>
        <taxon>Meloidogyninae</taxon>
        <taxon>Meloidogyne</taxon>
    </lineage>
</organism>
<dbReference type="EMBL" id="CAJEWN010001617">
    <property type="protein sequence ID" value="CAD2198859.1"/>
    <property type="molecule type" value="Genomic_DNA"/>
</dbReference>
<proteinExistence type="predicted"/>
<protein>
    <submittedName>
        <fullName evidence="2">Uncharacterized protein</fullName>
    </submittedName>
</protein>
<evidence type="ECO:0000256" key="1">
    <source>
        <dbReference type="SAM" id="SignalP"/>
    </source>
</evidence>
<feature type="chain" id="PRO_5028271222" evidence="1">
    <location>
        <begin position="21"/>
        <end position="176"/>
    </location>
</feature>
<keyword evidence="1" id="KW-0732">Signal</keyword>
<sequence>MCQNILILIMFLLGIRSFSSINYNILVKSLNVSNLSYSNFSEISINKRRIKRQFFGNTFGGIGGGCCPFGGMGPINMPMCCSPIILAPCCMPVAPLLPLLPPPMPMLPPPMPILPPPFLPMSSCCACCMPACLPVCLQSTCGGSPIGSGLFNSMGGCPFGGWRKMMIHKAKTSKVL</sequence>
<dbReference type="Proteomes" id="UP000580250">
    <property type="component" value="Unassembled WGS sequence"/>
</dbReference>
<evidence type="ECO:0000313" key="2">
    <source>
        <dbReference type="EMBL" id="CAD2198859.1"/>
    </source>
</evidence>
<evidence type="ECO:0000313" key="3">
    <source>
        <dbReference type="Proteomes" id="UP000580250"/>
    </source>
</evidence>
<name>A0A6V7XHM1_MELEN</name>